<evidence type="ECO:0000256" key="5">
    <source>
        <dbReference type="ARBA" id="ARBA00022729"/>
    </source>
</evidence>
<dbReference type="KEGG" id="dpi:BN4_11203"/>
<dbReference type="InterPro" id="IPR014438">
    <property type="entry name" value="Glucan_biosyn_MdoG/MdoD"/>
</dbReference>
<protein>
    <recommendedName>
        <fullName evidence="4">Glucans biosynthesis protein G</fullName>
    </recommendedName>
</protein>
<proteinExistence type="inferred from homology"/>
<keyword evidence="10" id="KW-1185">Reference proteome</keyword>
<dbReference type="PIRSF" id="PIRSF006281">
    <property type="entry name" value="MdoG"/>
    <property type="match status" value="1"/>
</dbReference>
<dbReference type="Pfam" id="PF04349">
    <property type="entry name" value="MdoG"/>
    <property type="match status" value="1"/>
</dbReference>
<evidence type="ECO:0000256" key="2">
    <source>
        <dbReference type="ARBA" id="ARBA00005001"/>
    </source>
</evidence>
<keyword evidence="5 7" id="KW-0732">Signal</keyword>
<feature type="signal peptide" evidence="7">
    <location>
        <begin position="1"/>
        <end position="39"/>
    </location>
</feature>
<dbReference type="Gene3D" id="2.70.98.10">
    <property type="match status" value="1"/>
</dbReference>
<feature type="chain" id="PRO_5004019326" description="Glucans biosynthesis protein G" evidence="7">
    <location>
        <begin position="40"/>
        <end position="532"/>
    </location>
</feature>
<dbReference type="GO" id="GO:0003824">
    <property type="term" value="F:catalytic activity"/>
    <property type="evidence" value="ECO:0007669"/>
    <property type="project" value="InterPro"/>
</dbReference>
<dbReference type="InterPro" id="IPR014718">
    <property type="entry name" value="GH-type_carb-bd"/>
</dbReference>
<comment type="similarity">
    <text evidence="3">Belongs to the OpgD/OpgG family.</text>
</comment>
<evidence type="ECO:0000259" key="8">
    <source>
        <dbReference type="Pfam" id="PF04349"/>
    </source>
</evidence>
<evidence type="ECO:0000256" key="3">
    <source>
        <dbReference type="ARBA" id="ARBA00009284"/>
    </source>
</evidence>
<dbReference type="STRING" id="1322246.BN4_11203"/>
<dbReference type="PANTHER" id="PTHR30504:SF4">
    <property type="entry name" value="GLUCANS BIOSYNTHESIS PROTEIN G"/>
    <property type="match status" value="1"/>
</dbReference>
<evidence type="ECO:0000313" key="9">
    <source>
        <dbReference type="EMBL" id="CCH48440.1"/>
    </source>
</evidence>
<dbReference type="InterPro" id="IPR007444">
    <property type="entry name" value="Glucan_biosyn_MdoG_C"/>
</dbReference>
<accession>M1WLT9</accession>
<comment type="pathway">
    <text evidence="2">Glycan metabolism; osmoregulated periplasmic glucan (OPG) biosynthesis.</text>
</comment>
<dbReference type="InterPro" id="IPR014756">
    <property type="entry name" value="Ig_E-set"/>
</dbReference>
<dbReference type="SUPFAM" id="SSF81296">
    <property type="entry name" value="E set domains"/>
    <property type="match status" value="1"/>
</dbReference>
<dbReference type="RefSeq" id="WP_015414488.1">
    <property type="nucleotide sequence ID" value="NC_020409.1"/>
</dbReference>
<dbReference type="GO" id="GO:0030246">
    <property type="term" value="F:carbohydrate binding"/>
    <property type="evidence" value="ECO:0007669"/>
    <property type="project" value="InterPro"/>
</dbReference>
<evidence type="ECO:0000256" key="7">
    <source>
        <dbReference type="SAM" id="SignalP"/>
    </source>
</evidence>
<keyword evidence="6" id="KW-0574">Periplasm</keyword>
<dbReference type="InterPro" id="IPR013783">
    <property type="entry name" value="Ig-like_fold"/>
</dbReference>
<dbReference type="Proteomes" id="UP000011724">
    <property type="component" value="Chromosome"/>
</dbReference>
<comment type="subcellular location">
    <subcellularLocation>
        <location evidence="1">Periplasm</location>
    </subcellularLocation>
</comment>
<dbReference type="eggNOG" id="COG3131">
    <property type="taxonomic scope" value="Bacteria"/>
</dbReference>
<organism evidence="9 10">
    <name type="scientific">Pseudodesulfovibrio piezophilus (strain DSM 21447 / JCM 15486 / C1TLV30)</name>
    <name type="common">Desulfovibrio piezophilus</name>
    <dbReference type="NCBI Taxonomy" id="1322246"/>
    <lineage>
        <taxon>Bacteria</taxon>
        <taxon>Pseudomonadati</taxon>
        <taxon>Thermodesulfobacteriota</taxon>
        <taxon>Desulfovibrionia</taxon>
        <taxon>Desulfovibrionales</taxon>
        <taxon>Desulfovibrionaceae</taxon>
    </lineage>
</organism>
<evidence type="ECO:0000256" key="6">
    <source>
        <dbReference type="ARBA" id="ARBA00022764"/>
    </source>
</evidence>
<evidence type="ECO:0000256" key="1">
    <source>
        <dbReference type="ARBA" id="ARBA00004418"/>
    </source>
</evidence>
<name>M1WLT9_PSEP2</name>
<dbReference type="SUPFAM" id="SSF74650">
    <property type="entry name" value="Galactose mutarotase-like"/>
    <property type="match status" value="1"/>
</dbReference>
<dbReference type="OrthoDB" id="335750at2"/>
<dbReference type="GO" id="GO:0051274">
    <property type="term" value="P:beta-glucan biosynthetic process"/>
    <property type="evidence" value="ECO:0007669"/>
    <property type="project" value="TreeGrafter"/>
</dbReference>
<reference evidence="9 10" key="1">
    <citation type="journal article" date="2013" name="PLoS ONE">
        <title>The first genomic and proteomic characterization of a deep-sea sulfate reducer: insights into the piezophilic lifestyle of Desulfovibrio piezophilus.</title>
        <authorList>
            <person name="Pradel N."/>
            <person name="Ji B."/>
            <person name="Gimenez G."/>
            <person name="Talla E."/>
            <person name="Lenoble P."/>
            <person name="Garel M."/>
            <person name="Tamburini C."/>
            <person name="Fourquet P."/>
            <person name="Lebrun R."/>
            <person name="Bertin P."/>
            <person name="Denis Y."/>
            <person name="Pophillat M."/>
            <person name="Barbe V."/>
            <person name="Ollivier B."/>
            <person name="Dolla A."/>
        </authorList>
    </citation>
    <scope>NUCLEOTIDE SEQUENCE [LARGE SCALE GENOMIC DNA]</scope>
    <source>
        <strain evidence="10">DSM 10523 / SB164P1</strain>
    </source>
</reference>
<dbReference type="Gene3D" id="2.60.40.10">
    <property type="entry name" value="Immunoglobulins"/>
    <property type="match status" value="1"/>
</dbReference>
<evidence type="ECO:0000313" key="10">
    <source>
        <dbReference type="Proteomes" id="UP000011724"/>
    </source>
</evidence>
<gene>
    <name evidence="9" type="primary">opgG</name>
    <name evidence="9" type="ordered locus">BN4_11203</name>
</gene>
<evidence type="ECO:0000256" key="4">
    <source>
        <dbReference type="ARBA" id="ARBA00015376"/>
    </source>
</evidence>
<dbReference type="InterPro" id="IPR011013">
    <property type="entry name" value="Gal_mutarotase_sf_dom"/>
</dbReference>
<dbReference type="BioCyc" id="DPIE1322246:BN4_RS06045-MONOMER"/>
<dbReference type="AlphaFoldDB" id="M1WLT9"/>
<dbReference type="GO" id="GO:0030288">
    <property type="term" value="C:outer membrane-bounded periplasmic space"/>
    <property type="evidence" value="ECO:0007669"/>
    <property type="project" value="TreeGrafter"/>
</dbReference>
<dbReference type="EMBL" id="FO203427">
    <property type="protein sequence ID" value="CCH48440.1"/>
    <property type="molecule type" value="Genomic_DNA"/>
</dbReference>
<dbReference type="PATRIC" id="fig|879567.3.peg.1244"/>
<feature type="domain" description="Glucan biosynthesis periplasmic MdoG C-terminal" evidence="8">
    <location>
        <begin position="45"/>
        <end position="530"/>
    </location>
</feature>
<sequence length="532" mass="59990">MPNNTLEARQGHCMGVSLQCFFLILILSLFLPLANAAHAQAPQPFTRQLVVDKALQLSQSPFIPSQKKVPDSLLKLDYDAWRDIRYIPEKALWRQEELPFQLQFFHPGMFYDQLVNINIVDNGVTTPLPFDTSAFDYGSNHTLPEQIPSDFGFAGFRVHGPINTPSYFDEIAVFLGASYFRAVAKGQVYGISARGLAIDTALPKGEEFPTFREFWIEKPARNSASLTIHALLDSQSLTGAYTFVIRGGKTTTMDVTSTLFLRVPVQKIGIGPLTSMFLFGENTSPRELDDFRPEVHDSDGLLIKNESGEWFWRPLTNPKALEVNIFKSDNVKGFGLLQRDHDFANYQDLEARSEKRPSLWVEPHGKWGRGHVELVSIPSEQEIHDNIVAYWVPEDTLALKTPQTYEYTLRWYAGRFTHPPLGYVLATRTGAAEGGGRRYIIDFSGKALSILTPPANVEGVITCGEGASVVEQHLEKNRYTGGWRLSFVVRSDKEPSAIERVLPTRQAPIDLRVFLRLDETTLTETWNYAYQP</sequence>
<dbReference type="UniPathway" id="UPA00637"/>
<dbReference type="PANTHER" id="PTHR30504">
    <property type="entry name" value="GLUCANS BIOSYNTHESIS PROTEIN"/>
    <property type="match status" value="1"/>
</dbReference>
<reference evidence="10" key="2">
    <citation type="journal article" date="2013" name="Stand. Genomic Sci.">
        <title>Complete genome sequence of Desulfocapsa sulfexigens, a marine deltaproteobacterium specialized in disproportionating inorganic sulfur compounds.</title>
        <authorList>
            <person name="Finster K.W."/>
            <person name="Kjeldsen K.U."/>
            <person name="Kube M."/>
            <person name="Reinhardt R."/>
            <person name="Mussmann M."/>
            <person name="Amann R."/>
            <person name="Schreiber L."/>
        </authorList>
    </citation>
    <scope>NUCLEOTIDE SEQUENCE [LARGE SCALE GENOMIC DNA]</scope>
    <source>
        <strain evidence="10">DSM 10523 / SB164P1</strain>
    </source>
</reference>
<dbReference type="FunFam" id="2.70.98.10:FF:000001">
    <property type="entry name" value="Glucans biosynthesis protein G"/>
    <property type="match status" value="1"/>
</dbReference>
<dbReference type="HOGENOM" id="CLU_023403_2_0_7"/>